<evidence type="ECO:0000256" key="4">
    <source>
        <dbReference type="ARBA" id="ARBA00022452"/>
    </source>
</evidence>
<accession>A0ABM7WTR1</accession>
<evidence type="ECO:0000313" key="9">
    <source>
        <dbReference type="EMBL" id="BDG02883.1"/>
    </source>
</evidence>
<dbReference type="Pfam" id="PF02321">
    <property type="entry name" value="OEP"/>
    <property type="match status" value="2"/>
</dbReference>
<evidence type="ECO:0000256" key="5">
    <source>
        <dbReference type="ARBA" id="ARBA00022692"/>
    </source>
</evidence>
<gene>
    <name evidence="9" type="ORF">AMOR_18790</name>
</gene>
<dbReference type="Gene3D" id="1.20.1600.10">
    <property type="entry name" value="Outer membrane efflux proteins (OEP)"/>
    <property type="match status" value="1"/>
</dbReference>
<organism evidence="9 10">
    <name type="scientific">Anaeromyxobacter oryzae</name>
    <dbReference type="NCBI Taxonomy" id="2918170"/>
    <lineage>
        <taxon>Bacteria</taxon>
        <taxon>Pseudomonadati</taxon>
        <taxon>Myxococcota</taxon>
        <taxon>Myxococcia</taxon>
        <taxon>Myxococcales</taxon>
        <taxon>Cystobacterineae</taxon>
        <taxon>Anaeromyxobacteraceae</taxon>
        <taxon>Anaeromyxobacter</taxon>
    </lineage>
</organism>
<evidence type="ECO:0000313" key="10">
    <source>
        <dbReference type="Proteomes" id="UP001162891"/>
    </source>
</evidence>
<reference evidence="10" key="1">
    <citation type="journal article" date="2022" name="Int. J. Syst. Evol. Microbiol.">
        <title>Anaeromyxobacter oryzae sp. nov., Anaeromyxobacter diazotrophicus sp. nov. and Anaeromyxobacter paludicola sp. nov., isolated from paddy soils.</title>
        <authorList>
            <person name="Itoh H."/>
            <person name="Xu Z."/>
            <person name="Mise K."/>
            <person name="Masuda Y."/>
            <person name="Ushijima N."/>
            <person name="Hayakawa C."/>
            <person name="Shiratori Y."/>
            <person name="Senoo K."/>
        </authorList>
    </citation>
    <scope>NUCLEOTIDE SEQUENCE [LARGE SCALE GENOMIC DNA]</scope>
    <source>
        <strain evidence="10">Red232</strain>
    </source>
</reference>
<keyword evidence="5" id="KW-0812">Transmembrane</keyword>
<dbReference type="PANTHER" id="PTHR30026:SF21">
    <property type="entry name" value="SLR1270 PROTEIN"/>
    <property type="match status" value="1"/>
</dbReference>
<dbReference type="InterPro" id="IPR051906">
    <property type="entry name" value="TolC-like"/>
</dbReference>
<evidence type="ECO:0000256" key="3">
    <source>
        <dbReference type="ARBA" id="ARBA00022448"/>
    </source>
</evidence>
<dbReference type="InterPro" id="IPR003423">
    <property type="entry name" value="OMP_efflux"/>
</dbReference>
<proteinExistence type="inferred from homology"/>
<evidence type="ECO:0000256" key="7">
    <source>
        <dbReference type="ARBA" id="ARBA00023237"/>
    </source>
</evidence>
<evidence type="ECO:0000256" key="8">
    <source>
        <dbReference type="SAM" id="Coils"/>
    </source>
</evidence>
<dbReference type="EMBL" id="AP025591">
    <property type="protein sequence ID" value="BDG02883.1"/>
    <property type="molecule type" value="Genomic_DNA"/>
</dbReference>
<keyword evidence="4" id="KW-1134">Transmembrane beta strand</keyword>
<evidence type="ECO:0000256" key="6">
    <source>
        <dbReference type="ARBA" id="ARBA00023136"/>
    </source>
</evidence>
<name>A0ABM7WTR1_9BACT</name>
<keyword evidence="3" id="KW-0813">Transport</keyword>
<keyword evidence="6" id="KW-0472">Membrane</keyword>
<dbReference type="Proteomes" id="UP001162891">
    <property type="component" value="Chromosome"/>
</dbReference>
<comment type="subcellular location">
    <subcellularLocation>
        <location evidence="1">Cell outer membrane</location>
    </subcellularLocation>
</comment>
<keyword evidence="7" id="KW-0998">Cell outer membrane</keyword>
<evidence type="ECO:0000256" key="2">
    <source>
        <dbReference type="ARBA" id="ARBA00007613"/>
    </source>
</evidence>
<dbReference type="RefSeq" id="WP_248360564.1">
    <property type="nucleotide sequence ID" value="NZ_AP025591.1"/>
</dbReference>
<evidence type="ECO:0000256" key="1">
    <source>
        <dbReference type="ARBA" id="ARBA00004442"/>
    </source>
</evidence>
<dbReference type="PANTHER" id="PTHR30026">
    <property type="entry name" value="OUTER MEMBRANE PROTEIN TOLC"/>
    <property type="match status" value="1"/>
</dbReference>
<protein>
    <submittedName>
        <fullName evidence="9">Transporter</fullName>
    </submittedName>
</protein>
<keyword evidence="8" id="KW-0175">Coiled coil</keyword>
<feature type="coiled-coil region" evidence="8">
    <location>
        <begin position="361"/>
        <end position="395"/>
    </location>
</feature>
<dbReference type="SUPFAM" id="SSF56954">
    <property type="entry name" value="Outer membrane efflux proteins (OEP)"/>
    <property type="match status" value="1"/>
</dbReference>
<comment type="similarity">
    <text evidence="2">Belongs to the outer membrane factor (OMF) (TC 1.B.17) family.</text>
</comment>
<keyword evidence="10" id="KW-1185">Reference proteome</keyword>
<sequence length="461" mass="48417">MSSKAFCPEYDALIAGVSSRPPRAISGTRRLAAVALLLAPFLAVADDLELEDAIRRAWAANPGLSAASLQAQASSKQASSAEAGRLPSLALSARGVGTGEPVAAFGLRLDQQRIAAEDLSPDRLNAPPFTGGVGLGATLTQPIYAGGRIEAGIRAARAQADADGRTLERRRDELALAVTEAYFGSLAAAQGVAYADDVLAHARETERFVRDRNAKGVALDADVARAAAFRAQAEADRATAEQRLASARSALALLSGEPARSAALVTPIEVAPAGPESGAALEARPDLRAARSRAEAAREMVGVERGSLLPQVFAQASVETMRSAIDQGATWFTGMIVARWQLALGDVRATQAARLRASAAEEAARWQEQQARREVEEAQRAVEAADVRIRSAAEAVSASESARTLRDNRYREGLLPLTDVLDADSALAGARTLLVRSRFEARLARAALQLATGAHLEGVKP</sequence>